<dbReference type="Pfam" id="PF02770">
    <property type="entry name" value="Acyl-CoA_dh_M"/>
    <property type="match status" value="1"/>
</dbReference>
<evidence type="ECO:0000256" key="6">
    <source>
        <dbReference type="RuleBase" id="RU362125"/>
    </source>
</evidence>
<reference evidence="10 11" key="1">
    <citation type="submission" date="2019-12" db="EMBL/GenBank/DDBJ databases">
        <title>Draft genome sequences Bradyrhizobium cajani AMBPC1010, Bradyrhizobium pachyrhizi AMBPC1040 and Bradyrhizobium yuanmingense ALSPC3051, three plant growth promoting strains isolated from nodules of Cajanus cajan L. in Dominican Republic.</title>
        <authorList>
            <person name="Flores-Felix J.D."/>
            <person name="Araujo J."/>
            <person name="Diaz-Alcantara C."/>
            <person name="Gonzalez-Andres F."/>
            <person name="Velazquez E."/>
        </authorList>
    </citation>
    <scope>NUCLEOTIDE SEQUENCE [LARGE SCALE GENOMIC DNA]</scope>
    <source>
        <strain evidence="10 11">1040</strain>
    </source>
</reference>
<dbReference type="InterPro" id="IPR036250">
    <property type="entry name" value="AcylCo_DH-like_C"/>
</dbReference>
<dbReference type="SUPFAM" id="SSF47203">
    <property type="entry name" value="Acyl-CoA dehydrogenase C-terminal domain-like"/>
    <property type="match status" value="1"/>
</dbReference>
<keyword evidence="3 6" id="KW-0285">Flavoprotein</keyword>
<name>A0A844SFR2_9BRAD</name>
<evidence type="ECO:0000256" key="4">
    <source>
        <dbReference type="ARBA" id="ARBA00022827"/>
    </source>
</evidence>
<proteinExistence type="inferred from homology"/>
<dbReference type="Proteomes" id="UP000436468">
    <property type="component" value="Unassembled WGS sequence"/>
</dbReference>
<feature type="domain" description="Acyl-CoA oxidase/dehydrogenase middle" evidence="8">
    <location>
        <begin position="126"/>
        <end position="217"/>
    </location>
</feature>
<comment type="similarity">
    <text evidence="2 6">Belongs to the acyl-CoA dehydrogenase family.</text>
</comment>
<evidence type="ECO:0000256" key="1">
    <source>
        <dbReference type="ARBA" id="ARBA00001974"/>
    </source>
</evidence>
<dbReference type="Gene3D" id="2.40.110.10">
    <property type="entry name" value="Butyryl-CoA Dehydrogenase, subunit A, domain 2"/>
    <property type="match status" value="1"/>
</dbReference>
<dbReference type="SUPFAM" id="SSF56645">
    <property type="entry name" value="Acyl-CoA dehydrogenase NM domain-like"/>
    <property type="match status" value="1"/>
</dbReference>
<comment type="cofactor">
    <cofactor evidence="1 6">
        <name>FAD</name>
        <dbReference type="ChEBI" id="CHEBI:57692"/>
    </cofactor>
</comment>
<evidence type="ECO:0000259" key="7">
    <source>
        <dbReference type="Pfam" id="PF00441"/>
    </source>
</evidence>
<dbReference type="AlphaFoldDB" id="A0A844SFR2"/>
<dbReference type="Pfam" id="PF02771">
    <property type="entry name" value="Acyl-CoA_dh_N"/>
    <property type="match status" value="1"/>
</dbReference>
<evidence type="ECO:0000256" key="5">
    <source>
        <dbReference type="ARBA" id="ARBA00023002"/>
    </source>
</evidence>
<organism evidence="10 11">
    <name type="scientific">Bradyrhizobium pachyrhizi</name>
    <dbReference type="NCBI Taxonomy" id="280333"/>
    <lineage>
        <taxon>Bacteria</taxon>
        <taxon>Pseudomonadati</taxon>
        <taxon>Pseudomonadota</taxon>
        <taxon>Alphaproteobacteria</taxon>
        <taxon>Hyphomicrobiales</taxon>
        <taxon>Nitrobacteraceae</taxon>
        <taxon>Bradyrhizobium</taxon>
    </lineage>
</organism>
<protein>
    <submittedName>
        <fullName evidence="10">Acyl-CoA dehydrogenase</fullName>
    </submittedName>
</protein>
<dbReference type="InterPro" id="IPR046373">
    <property type="entry name" value="Acyl-CoA_Oxase/DH_mid-dom_sf"/>
</dbReference>
<dbReference type="GO" id="GO:0050660">
    <property type="term" value="F:flavin adenine dinucleotide binding"/>
    <property type="evidence" value="ECO:0007669"/>
    <property type="project" value="InterPro"/>
</dbReference>
<keyword evidence="5 6" id="KW-0560">Oxidoreductase</keyword>
<feature type="domain" description="Acyl-CoA dehydrogenase/oxidase N-terminal" evidence="9">
    <location>
        <begin position="17"/>
        <end position="121"/>
    </location>
</feature>
<dbReference type="InterPro" id="IPR009075">
    <property type="entry name" value="AcylCo_DH/oxidase_C"/>
</dbReference>
<sequence length="384" mass="41620">MEGLPNTVWQPAVEAGFVDEVRRFVKQRIVPLANEIDAKDLYPAEIVRDLAKLGCNAISLPKKFGGRELGYAHSVAACEEIGYGSAAVAICLITIFQAQTMLNTFGSESLKQQYLPQFARGLIASYALTEASHGSDIRKLETKARREGDGWVLNGEKSFITSGSRAELFVILAQTDVGVSVFVVPRESAGVSTYIGENSATFGLRNGPHVNVRLQDVRLPLDHLVGQEGKGVRQAVTTLDYSRTLAAGISVGIARAAFDAALVFARDRTAFDQKVVNFQGIQWYFADMLAKIDAARLLVYEAARALDNHDDVIRRASAAKLFASEVATEVAARCVQICGAYGTMVNAPFGRFMRDAKTYEIGGGSSEVLKNALAKRVVNYAAEL</sequence>
<dbReference type="InterPro" id="IPR037069">
    <property type="entry name" value="AcylCoA_DH/ox_N_sf"/>
</dbReference>
<accession>A0A844SFR2</accession>
<dbReference type="PIRSF" id="PIRSF016578">
    <property type="entry name" value="HsaA"/>
    <property type="match status" value="1"/>
</dbReference>
<dbReference type="PANTHER" id="PTHR43884:SF37">
    <property type="entry name" value="ACYL-COA DEHYDROGENASE"/>
    <property type="match status" value="1"/>
</dbReference>
<dbReference type="Gene3D" id="1.10.540.10">
    <property type="entry name" value="Acyl-CoA dehydrogenase/oxidase, N-terminal domain"/>
    <property type="match status" value="1"/>
</dbReference>
<dbReference type="InterPro" id="IPR006091">
    <property type="entry name" value="Acyl-CoA_Oxase/DH_mid-dom"/>
</dbReference>
<feature type="domain" description="Acyl-CoA dehydrogenase/oxidase C-terminal" evidence="7">
    <location>
        <begin position="229"/>
        <end position="377"/>
    </location>
</feature>
<evidence type="ECO:0000259" key="9">
    <source>
        <dbReference type="Pfam" id="PF02771"/>
    </source>
</evidence>
<evidence type="ECO:0000313" key="10">
    <source>
        <dbReference type="EMBL" id="MVT64577.1"/>
    </source>
</evidence>
<keyword evidence="11" id="KW-1185">Reference proteome</keyword>
<comment type="caution">
    <text evidence="10">The sequence shown here is derived from an EMBL/GenBank/DDBJ whole genome shotgun (WGS) entry which is preliminary data.</text>
</comment>
<dbReference type="GO" id="GO:0003995">
    <property type="term" value="F:acyl-CoA dehydrogenase activity"/>
    <property type="evidence" value="ECO:0007669"/>
    <property type="project" value="TreeGrafter"/>
</dbReference>
<dbReference type="EMBL" id="WQNF01000003">
    <property type="protein sequence ID" value="MVT64577.1"/>
    <property type="molecule type" value="Genomic_DNA"/>
</dbReference>
<evidence type="ECO:0000256" key="3">
    <source>
        <dbReference type="ARBA" id="ARBA00022630"/>
    </source>
</evidence>
<dbReference type="InterPro" id="IPR009100">
    <property type="entry name" value="AcylCoA_DH/oxidase_NM_dom_sf"/>
</dbReference>
<gene>
    <name evidence="10" type="ORF">GPL21_05545</name>
</gene>
<dbReference type="Pfam" id="PF00441">
    <property type="entry name" value="Acyl-CoA_dh_1"/>
    <property type="match status" value="1"/>
</dbReference>
<evidence type="ECO:0000256" key="2">
    <source>
        <dbReference type="ARBA" id="ARBA00009347"/>
    </source>
</evidence>
<keyword evidence="4 6" id="KW-0274">FAD</keyword>
<dbReference type="PANTHER" id="PTHR43884">
    <property type="entry name" value="ACYL-COA DEHYDROGENASE"/>
    <property type="match status" value="1"/>
</dbReference>
<dbReference type="Gene3D" id="1.20.140.10">
    <property type="entry name" value="Butyryl-CoA Dehydrogenase, subunit A, domain 3"/>
    <property type="match status" value="1"/>
</dbReference>
<evidence type="ECO:0000259" key="8">
    <source>
        <dbReference type="Pfam" id="PF02770"/>
    </source>
</evidence>
<evidence type="ECO:0000313" key="11">
    <source>
        <dbReference type="Proteomes" id="UP000436468"/>
    </source>
</evidence>
<dbReference type="FunFam" id="1.20.140.10:FF:000001">
    <property type="entry name" value="Acyl-CoA dehydrogenase"/>
    <property type="match status" value="1"/>
</dbReference>
<dbReference type="InterPro" id="IPR013786">
    <property type="entry name" value="AcylCoA_DH/ox_N"/>
</dbReference>